<dbReference type="AlphaFoldDB" id="A0A0V8JGI1"/>
<dbReference type="PANTHER" id="PTHR43017">
    <property type="entry name" value="GALACTOSIDE O-ACETYLTRANSFERASE"/>
    <property type="match status" value="1"/>
</dbReference>
<comment type="similarity">
    <text evidence="1 5">Belongs to the transferase hexapeptide repeat family.</text>
</comment>
<dbReference type="InterPro" id="IPR024688">
    <property type="entry name" value="Mac_dom"/>
</dbReference>
<organism evidence="7 8">
    <name type="scientific">Priestia veravalensis</name>
    <dbReference type="NCBI Taxonomy" id="1414648"/>
    <lineage>
        <taxon>Bacteria</taxon>
        <taxon>Bacillati</taxon>
        <taxon>Bacillota</taxon>
        <taxon>Bacilli</taxon>
        <taxon>Bacillales</taxon>
        <taxon>Bacillaceae</taxon>
        <taxon>Priestia</taxon>
    </lineage>
</organism>
<evidence type="ECO:0000256" key="3">
    <source>
        <dbReference type="ARBA" id="ARBA00022737"/>
    </source>
</evidence>
<dbReference type="InterPro" id="IPR039369">
    <property type="entry name" value="LacA-like"/>
</dbReference>
<evidence type="ECO:0000256" key="5">
    <source>
        <dbReference type="RuleBase" id="RU367021"/>
    </source>
</evidence>
<evidence type="ECO:0000259" key="6">
    <source>
        <dbReference type="SMART" id="SM01266"/>
    </source>
</evidence>
<evidence type="ECO:0000256" key="4">
    <source>
        <dbReference type="ARBA" id="ARBA00023315"/>
    </source>
</evidence>
<dbReference type="PROSITE" id="PS00101">
    <property type="entry name" value="HEXAPEP_TRANSFERASES"/>
    <property type="match status" value="1"/>
</dbReference>
<keyword evidence="3" id="KW-0677">Repeat</keyword>
<evidence type="ECO:0000313" key="8">
    <source>
        <dbReference type="Proteomes" id="UP000053681"/>
    </source>
</evidence>
<dbReference type="SUPFAM" id="SSF51161">
    <property type="entry name" value="Trimeric LpxA-like enzymes"/>
    <property type="match status" value="1"/>
</dbReference>
<evidence type="ECO:0000256" key="2">
    <source>
        <dbReference type="ARBA" id="ARBA00022679"/>
    </source>
</evidence>
<name>A0A0V8JGI1_9BACI</name>
<dbReference type="Gene3D" id="2.160.10.10">
    <property type="entry name" value="Hexapeptide repeat proteins"/>
    <property type="match status" value="1"/>
</dbReference>
<proteinExistence type="inferred from homology"/>
<keyword evidence="2 5" id="KW-0808">Transferase</keyword>
<reference evidence="7 8" key="1">
    <citation type="submission" date="2015-11" db="EMBL/GenBank/DDBJ databases">
        <title>Bacillus caseinolyticus sp nov.</title>
        <authorList>
            <person name="Dastager S.G."/>
            <person name="Mawlankar R."/>
        </authorList>
    </citation>
    <scope>NUCLEOTIDE SEQUENCE [LARGE SCALE GENOMIC DNA]</scope>
    <source>
        <strain evidence="7 8">SGD-V-76</strain>
    </source>
</reference>
<dbReference type="Pfam" id="PF12464">
    <property type="entry name" value="Mac"/>
    <property type="match status" value="1"/>
</dbReference>
<accession>A0A0V8JGI1</accession>
<dbReference type="SMART" id="SM01266">
    <property type="entry name" value="Mac"/>
    <property type="match status" value="1"/>
</dbReference>
<feature type="domain" description="Maltose/galactoside acetyltransferase" evidence="6">
    <location>
        <begin position="4"/>
        <end position="58"/>
    </location>
</feature>
<gene>
    <name evidence="7" type="ORF">AS180_20920</name>
</gene>
<dbReference type="InterPro" id="IPR001451">
    <property type="entry name" value="Hexapep"/>
</dbReference>
<dbReference type="PANTHER" id="PTHR43017:SF1">
    <property type="entry name" value="ACETYLTRANSFERASE YJL218W-RELATED"/>
    <property type="match status" value="1"/>
</dbReference>
<keyword evidence="8" id="KW-1185">Reference proteome</keyword>
<comment type="caution">
    <text evidence="7">The sequence shown here is derived from an EMBL/GenBank/DDBJ whole genome shotgun (WGS) entry which is preliminary data.</text>
</comment>
<keyword evidence="4 5" id="KW-0012">Acyltransferase</keyword>
<dbReference type="Proteomes" id="UP000053681">
    <property type="component" value="Unassembled WGS sequence"/>
</dbReference>
<dbReference type="FunFam" id="2.160.10.10:FF:000025">
    <property type="entry name" value="Hexapeptide-repeat containing-acetyltransferase"/>
    <property type="match status" value="1"/>
</dbReference>
<sequence>MTEKEKMLNGENYNARDPELLKMAQEARYYMDEFNKPGSNPEADKTSILKNLCEFVGDNVWIEKPFFCDYGKNISIGKNTFINFNCVFLDTNKIVIGENVLIAPSVQIYTATHPLKAVERINSNHKANEAPYRTLTKPVTIDDNVWIGGNAIILPGISIGKNSVIGAGSVVTKSIPENSLAMGNPCRVIEEI</sequence>
<dbReference type="EMBL" id="LNQP01000128">
    <property type="protein sequence ID" value="KSU86042.1"/>
    <property type="molecule type" value="Genomic_DNA"/>
</dbReference>
<dbReference type="EC" id="2.3.1.-" evidence="5"/>
<protein>
    <recommendedName>
        <fullName evidence="5">Acetyltransferase</fullName>
        <ecNumber evidence="5">2.3.1.-</ecNumber>
    </recommendedName>
</protein>
<evidence type="ECO:0000313" key="7">
    <source>
        <dbReference type="EMBL" id="KSU86042.1"/>
    </source>
</evidence>
<dbReference type="InterPro" id="IPR011004">
    <property type="entry name" value="Trimer_LpxA-like_sf"/>
</dbReference>
<dbReference type="RefSeq" id="WP_025908325.1">
    <property type="nucleotide sequence ID" value="NZ_KQ758742.1"/>
</dbReference>
<dbReference type="InterPro" id="IPR018357">
    <property type="entry name" value="Hexapep_transf_CS"/>
</dbReference>
<dbReference type="CDD" id="cd03357">
    <property type="entry name" value="LbH_MAT_GAT"/>
    <property type="match status" value="1"/>
</dbReference>
<evidence type="ECO:0000256" key="1">
    <source>
        <dbReference type="ARBA" id="ARBA00007274"/>
    </source>
</evidence>
<dbReference type="Pfam" id="PF14602">
    <property type="entry name" value="Hexapep_2"/>
    <property type="match status" value="1"/>
</dbReference>
<dbReference type="GO" id="GO:0008870">
    <property type="term" value="F:galactoside O-acetyltransferase activity"/>
    <property type="evidence" value="ECO:0007669"/>
    <property type="project" value="TreeGrafter"/>
</dbReference>